<dbReference type="GO" id="GO:0030527">
    <property type="term" value="F:structural constituent of chromatin"/>
    <property type="evidence" value="ECO:0007669"/>
    <property type="project" value="InterPro"/>
</dbReference>
<evidence type="ECO:0000259" key="5">
    <source>
        <dbReference type="Pfam" id="PF14237"/>
    </source>
</evidence>
<gene>
    <name evidence="6" type="ORF">PLAM_mp0066</name>
</gene>
<dbReference type="PANTHER" id="PTHR33175:SF3">
    <property type="entry name" value="DNA-BINDING PROTEIN HU-BETA"/>
    <property type="match status" value="1"/>
</dbReference>
<accession>A0A1J1JNP9</accession>
<dbReference type="PANTHER" id="PTHR33175">
    <property type="entry name" value="DNA-BINDING PROTEIN HU"/>
    <property type="match status" value="1"/>
</dbReference>
<name>A0A1J1JNP9_PLAAG</name>
<feature type="region of interest" description="Disordered" evidence="4">
    <location>
        <begin position="88"/>
        <end position="108"/>
    </location>
</feature>
<dbReference type="InterPro" id="IPR025640">
    <property type="entry name" value="GYF_2"/>
</dbReference>
<evidence type="ECO:0000256" key="1">
    <source>
        <dbReference type="ARBA" id="ARBA00023067"/>
    </source>
</evidence>
<organism evidence="6">
    <name type="scientific">Planktothrix agardhii</name>
    <name type="common">Oscillatoria agardhii</name>
    <dbReference type="NCBI Taxonomy" id="1160"/>
    <lineage>
        <taxon>Bacteria</taxon>
        <taxon>Bacillati</taxon>
        <taxon>Cyanobacteriota</taxon>
        <taxon>Cyanophyceae</taxon>
        <taxon>Oscillatoriophycideae</taxon>
        <taxon>Oscillatoriales</taxon>
        <taxon>Microcoleaceae</taxon>
        <taxon>Planktothrix</taxon>
    </lineage>
</organism>
<dbReference type="GO" id="GO:0003677">
    <property type="term" value="F:DNA binding"/>
    <property type="evidence" value="ECO:0007669"/>
    <property type="project" value="UniProtKB-KW"/>
</dbReference>
<dbReference type="GO" id="GO:0030261">
    <property type="term" value="P:chromosome condensation"/>
    <property type="evidence" value="ECO:0007669"/>
    <property type="project" value="UniProtKB-KW"/>
</dbReference>
<dbReference type="Pfam" id="PF00216">
    <property type="entry name" value="Bac_DNA_binding"/>
    <property type="match status" value="1"/>
</dbReference>
<dbReference type="EMBL" id="LO018305">
    <property type="protein sequence ID" value="CUM62361.1"/>
    <property type="molecule type" value="Genomic_DNA"/>
</dbReference>
<reference evidence="6" key="1">
    <citation type="submission" date="2015-09" db="EMBL/GenBank/DDBJ databases">
        <authorList>
            <person name="Jackson K.R."/>
            <person name="Lunt B.L."/>
            <person name="Fisher J.N.B."/>
            <person name="Gardner A.V."/>
            <person name="Bailey M.E."/>
            <person name="Deus L.M."/>
            <person name="Earl A.S."/>
            <person name="Gibby P.D."/>
            <person name="Hartmann K.A."/>
            <person name="Liu J.E."/>
            <person name="Manci A.M."/>
            <person name="Nielsen D.A."/>
            <person name="Solomon M.B."/>
            <person name="Breakwell D.P."/>
            <person name="Burnett S.H."/>
            <person name="Grose J.H."/>
        </authorList>
    </citation>
    <scope>NUCLEOTIDE SEQUENCE</scope>
    <source>
        <strain evidence="6">7805</strain>
    </source>
</reference>
<dbReference type="InterPro" id="IPR000119">
    <property type="entry name" value="Hist_DNA-bd"/>
</dbReference>
<keyword evidence="1" id="KW-0226">DNA condensation</keyword>
<feature type="compositionally biased region" description="Pro residues" evidence="4">
    <location>
        <begin position="98"/>
        <end position="108"/>
    </location>
</feature>
<dbReference type="InterPro" id="IPR010992">
    <property type="entry name" value="IHF-like_DNA-bd_dom_sf"/>
</dbReference>
<protein>
    <submittedName>
        <fullName evidence="6">Histone-like DNA-binding protein</fullName>
    </submittedName>
</protein>
<dbReference type="Pfam" id="PF14237">
    <property type="entry name" value="GYF_2"/>
    <property type="match status" value="1"/>
</dbReference>
<dbReference type="SUPFAM" id="SSF47729">
    <property type="entry name" value="IHF-like DNA-binding proteins"/>
    <property type="match status" value="1"/>
</dbReference>
<dbReference type="SMART" id="SM00411">
    <property type="entry name" value="BHL"/>
    <property type="match status" value="1"/>
</dbReference>
<dbReference type="RefSeq" id="WP_254034926.1">
    <property type="nucleotide sequence ID" value="NZ_LR882951.1"/>
</dbReference>
<dbReference type="AlphaFoldDB" id="A0A1J1JNP9"/>
<evidence type="ECO:0000256" key="3">
    <source>
        <dbReference type="RuleBase" id="RU003939"/>
    </source>
</evidence>
<evidence type="ECO:0000256" key="2">
    <source>
        <dbReference type="ARBA" id="ARBA00023125"/>
    </source>
</evidence>
<evidence type="ECO:0000313" key="6">
    <source>
        <dbReference type="EMBL" id="CUM62361.1"/>
    </source>
</evidence>
<keyword evidence="2 6" id="KW-0238">DNA-binding</keyword>
<sequence length="181" mass="19974">MLMLDTTYIEKITGLSGTTVESVIEGLIKFVQLELRAGNEVKIVDFGVFYPKELGERQARNPRTGESIIAKPRTKPRVRFFDSFEKSIQDSDSTPTTPTTPAPLTIPPTIPPTLTAPASVPPPVPATVSNRIWHIVKDGAAIPISESELKWQITPDTLVWTEGQDGWKSASEVPKLKYLFS</sequence>
<comment type="similarity">
    <text evidence="3">Belongs to the bacterial histone-like protein family.</text>
</comment>
<evidence type="ECO:0000256" key="4">
    <source>
        <dbReference type="SAM" id="MobiDB-lite"/>
    </source>
</evidence>
<feature type="domain" description="GYF" evidence="5">
    <location>
        <begin position="133"/>
        <end position="176"/>
    </location>
</feature>
<dbReference type="Gene3D" id="4.10.520.10">
    <property type="entry name" value="IHF-like DNA-binding proteins"/>
    <property type="match status" value="1"/>
</dbReference>
<proteinExistence type="inferred from homology"/>